<organism evidence="2 3">
    <name type="scientific">Candidatus Woesebacteria bacterium GW2011_GWA1_39_21</name>
    <dbReference type="NCBI Taxonomy" id="1618550"/>
    <lineage>
        <taxon>Bacteria</taxon>
        <taxon>Candidatus Woeseibacteriota</taxon>
    </lineage>
</organism>
<evidence type="ECO:0000313" key="3">
    <source>
        <dbReference type="Proteomes" id="UP000034246"/>
    </source>
</evidence>
<proteinExistence type="predicted"/>
<reference evidence="2 3" key="1">
    <citation type="journal article" date="2015" name="Nature">
        <title>rRNA introns, odd ribosomes, and small enigmatic genomes across a large radiation of phyla.</title>
        <authorList>
            <person name="Brown C.T."/>
            <person name="Hug L.A."/>
            <person name="Thomas B.C."/>
            <person name="Sharon I."/>
            <person name="Castelle C.J."/>
            <person name="Singh A."/>
            <person name="Wilkins M.J."/>
            <person name="Williams K.H."/>
            <person name="Banfield J.F."/>
        </authorList>
    </citation>
    <scope>NUCLEOTIDE SEQUENCE [LARGE SCALE GENOMIC DNA]</scope>
</reference>
<gene>
    <name evidence="2" type="ORF">UT39_C0010G0017</name>
</gene>
<accession>A0A0G0N4S3</accession>
<dbReference type="STRING" id="1618550.UT39_C0010G0017"/>
<protein>
    <submittedName>
        <fullName evidence="2">Uncharacterized protein</fullName>
    </submittedName>
</protein>
<sequence>MTSERDREEFTVVQRFNNPRIVESDVSSLNAPIALGEFVDNFLDERIPGKRTNIVITFDRGGKRISFDCSGTNGMGREKIEQYPIWGESYDDPNKIKEHGQGGKLAALYFLDKNKGGVRVYSQPPGARESCEMEIENWWSNLREGRSFNAAVLRNDVQTLPEGFTRFELNSVRLDRFPNSMNQLADNLGLTYGKLIEEGVLSIKLRRLNGKSMQNLDVLAVTVPFSDSFVREQEKVPTGDRQRGPKIDVKWGLIDQDEKMNSARERENNYKRNLGVGEKADPIHGDSIYYYYHGRLLEAVSLQRMKIPGYTRRNIMDSFAVTVDVTEGWAPKTVLKTGLSLSSTELIDINSKVTSLIQGDVASLVKGSEDSVLEKNRSKTKEVTQDLAAVLNKMFDNNPVQIAETFSLPMSGNIYGKDRSSNNTVRSSEPLPGTRASRRETTGEVLPTRKSSERTGWRNPIPDVTIANFTNPEAEAELGVDVFGKNVIELNNKNPYVRFILRQKGEVFRGMSLRVCAQVLFEERWKRVYLNNAEKFREMVDRDVEQFMSTAEKLKKI</sequence>
<evidence type="ECO:0000313" key="2">
    <source>
        <dbReference type="EMBL" id="KKR11184.1"/>
    </source>
</evidence>
<name>A0A0G0N4S3_9BACT</name>
<evidence type="ECO:0000256" key="1">
    <source>
        <dbReference type="SAM" id="MobiDB-lite"/>
    </source>
</evidence>
<dbReference type="EMBL" id="LBWP01000010">
    <property type="protein sequence ID" value="KKR11184.1"/>
    <property type="molecule type" value="Genomic_DNA"/>
</dbReference>
<comment type="caution">
    <text evidence="2">The sequence shown here is derived from an EMBL/GenBank/DDBJ whole genome shotgun (WGS) entry which is preliminary data.</text>
</comment>
<dbReference type="AlphaFoldDB" id="A0A0G0N4S3"/>
<feature type="region of interest" description="Disordered" evidence="1">
    <location>
        <begin position="417"/>
        <end position="459"/>
    </location>
</feature>
<dbReference type="Proteomes" id="UP000034246">
    <property type="component" value="Unassembled WGS sequence"/>
</dbReference>